<evidence type="ECO:0000313" key="1">
    <source>
        <dbReference type="EMBL" id="MDY0743300.1"/>
    </source>
</evidence>
<reference evidence="1 2" key="1">
    <citation type="submission" date="2023-11" db="EMBL/GenBank/DDBJ databases">
        <title>Paucibacter sp. nov., isolated from fresh soil in Korea.</title>
        <authorList>
            <person name="Le N.T.T."/>
        </authorList>
    </citation>
    <scope>NUCLEOTIDE SEQUENCE [LARGE SCALE GENOMIC DNA]</scope>
    <source>
        <strain evidence="1 2">R3-3</strain>
    </source>
</reference>
<evidence type="ECO:0000313" key="2">
    <source>
        <dbReference type="Proteomes" id="UP001285263"/>
    </source>
</evidence>
<proteinExistence type="predicted"/>
<keyword evidence="2" id="KW-1185">Reference proteome</keyword>
<comment type="caution">
    <text evidence="1">The sequence shown here is derived from an EMBL/GenBank/DDBJ whole genome shotgun (WGS) entry which is preliminary data.</text>
</comment>
<organism evidence="1 2">
    <name type="scientific">Roseateles agri</name>
    <dbReference type="NCBI Taxonomy" id="3098619"/>
    <lineage>
        <taxon>Bacteria</taxon>
        <taxon>Pseudomonadati</taxon>
        <taxon>Pseudomonadota</taxon>
        <taxon>Betaproteobacteria</taxon>
        <taxon>Burkholderiales</taxon>
        <taxon>Sphaerotilaceae</taxon>
        <taxon>Roseateles</taxon>
    </lineage>
</organism>
<protein>
    <submittedName>
        <fullName evidence="1">Uncharacterized protein</fullName>
    </submittedName>
</protein>
<dbReference type="RefSeq" id="WP_320421166.1">
    <property type="nucleotide sequence ID" value="NZ_JAXCLA010000001.1"/>
</dbReference>
<gene>
    <name evidence="1" type="ORF">SNE35_02225</name>
</gene>
<dbReference type="Proteomes" id="UP001285263">
    <property type="component" value="Unassembled WGS sequence"/>
</dbReference>
<accession>A0ABU5DAK7</accession>
<sequence length="155" mass="16275">MRTFAFFGRPLALPAVETPVRAATRDPSAWHHGAYVTVRLAAPLSALRVHTAGRSYPGRPGSGERGAWILIGDVIKSSGELADSRSLPTRNAKSMVAFTHTSEARLGFGTVLNIGLASAKFGGSGGEFQGEFVAGPPIRFTPLAGKLWHGSAAYA</sequence>
<dbReference type="EMBL" id="JAXCLA010000001">
    <property type="protein sequence ID" value="MDY0743300.1"/>
    <property type="molecule type" value="Genomic_DNA"/>
</dbReference>
<name>A0ABU5DAK7_9BURK</name>